<dbReference type="InterPro" id="IPR006665">
    <property type="entry name" value="OmpA-like"/>
</dbReference>
<dbReference type="Pfam" id="PF13677">
    <property type="entry name" value="MotB_plug"/>
    <property type="match status" value="1"/>
</dbReference>
<keyword evidence="3" id="KW-1003">Cell membrane</keyword>
<evidence type="ECO:0000256" key="4">
    <source>
        <dbReference type="ARBA" id="ARBA00022692"/>
    </source>
</evidence>
<keyword evidence="11" id="KW-1185">Reference proteome</keyword>
<proteinExistence type="inferred from homology"/>
<keyword evidence="6 7" id="KW-0472">Membrane</keyword>
<evidence type="ECO:0000256" key="8">
    <source>
        <dbReference type="SAM" id="MobiDB-lite"/>
    </source>
</evidence>
<evidence type="ECO:0000256" key="7">
    <source>
        <dbReference type="PROSITE-ProRule" id="PRU00473"/>
    </source>
</evidence>
<dbReference type="InterPro" id="IPR050330">
    <property type="entry name" value="Bact_OuterMem_StrucFunc"/>
</dbReference>
<evidence type="ECO:0000256" key="3">
    <source>
        <dbReference type="ARBA" id="ARBA00022475"/>
    </source>
</evidence>
<evidence type="ECO:0000256" key="5">
    <source>
        <dbReference type="ARBA" id="ARBA00022989"/>
    </source>
</evidence>
<dbReference type="Gene3D" id="3.30.1330.60">
    <property type="entry name" value="OmpA-like domain"/>
    <property type="match status" value="1"/>
</dbReference>
<evidence type="ECO:0000313" key="10">
    <source>
        <dbReference type="EMBL" id="SDN41353.1"/>
    </source>
</evidence>
<dbReference type="EMBL" id="FNHS01000008">
    <property type="protein sequence ID" value="SDN41353.1"/>
    <property type="molecule type" value="Genomic_DNA"/>
</dbReference>
<gene>
    <name evidence="10" type="ORF">SAMN05216360_10867</name>
</gene>
<feature type="region of interest" description="Disordered" evidence="8">
    <location>
        <begin position="165"/>
        <end position="257"/>
    </location>
</feature>
<dbReference type="PROSITE" id="PS51123">
    <property type="entry name" value="OMPA_2"/>
    <property type="match status" value="1"/>
</dbReference>
<evidence type="ECO:0000259" key="9">
    <source>
        <dbReference type="PROSITE" id="PS51123"/>
    </source>
</evidence>
<accession>A0A1H0B7N6</accession>
<dbReference type="Pfam" id="PF00691">
    <property type="entry name" value="OmpA"/>
    <property type="match status" value="1"/>
</dbReference>
<feature type="region of interest" description="Disordered" evidence="8">
    <location>
        <begin position="72"/>
        <end position="142"/>
    </location>
</feature>
<evidence type="ECO:0000256" key="1">
    <source>
        <dbReference type="ARBA" id="ARBA00004162"/>
    </source>
</evidence>
<dbReference type="InterPro" id="IPR036737">
    <property type="entry name" value="OmpA-like_sf"/>
</dbReference>
<dbReference type="PANTHER" id="PTHR30329:SF21">
    <property type="entry name" value="LIPOPROTEIN YIAD-RELATED"/>
    <property type="match status" value="1"/>
</dbReference>
<feature type="compositionally biased region" description="Basic and acidic residues" evidence="8">
    <location>
        <begin position="183"/>
        <end position="196"/>
    </location>
</feature>
<reference evidence="11" key="1">
    <citation type="submission" date="2016-10" db="EMBL/GenBank/DDBJ databases">
        <authorList>
            <person name="Varghese N."/>
            <person name="Submissions S."/>
        </authorList>
    </citation>
    <scope>NUCLEOTIDE SEQUENCE [LARGE SCALE GENOMIC DNA]</scope>
    <source>
        <strain evidence="11">BL47</strain>
    </source>
</reference>
<dbReference type="CDD" id="cd07185">
    <property type="entry name" value="OmpA_C-like"/>
    <property type="match status" value="1"/>
</dbReference>
<comment type="subcellular location">
    <subcellularLocation>
        <location evidence="1">Cell membrane</location>
        <topology evidence="1">Single-pass membrane protein</topology>
    </subcellularLocation>
</comment>
<protein>
    <submittedName>
        <fullName evidence="10">Chemotaxis protein MotB</fullName>
    </submittedName>
</protein>
<evidence type="ECO:0000256" key="2">
    <source>
        <dbReference type="ARBA" id="ARBA00008914"/>
    </source>
</evidence>
<dbReference type="STRING" id="582672.SAMN05216360_10867"/>
<dbReference type="PANTHER" id="PTHR30329">
    <property type="entry name" value="STATOR ELEMENT OF FLAGELLAR MOTOR COMPLEX"/>
    <property type="match status" value="1"/>
</dbReference>
<organism evidence="10 11">
    <name type="scientific">Methylobacterium phyllostachyos</name>
    <dbReference type="NCBI Taxonomy" id="582672"/>
    <lineage>
        <taxon>Bacteria</taxon>
        <taxon>Pseudomonadati</taxon>
        <taxon>Pseudomonadota</taxon>
        <taxon>Alphaproteobacteria</taxon>
        <taxon>Hyphomicrobiales</taxon>
        <taxon>Methylobacteriaceae</taxon>
        <taxon>Methylobacterium</taxon>
    </lineage>
</organism>
<dbReference type="Proteomes" id="UP000198704">
    <property type="component" value="Unassembled WGS sequence"/>
</dbReference>
<dbReference type="SUPFAM" id="SSF103088">
    <property type="entry name" value="OmpA-like"/>
    <property type="match status" value="1"/>
</dbReference>
<sequence>MAEGGEIIIVRRVAEEDHAHHGGVWKIALADFMTTLMALFLVLWLIKASNEETKTSIANYFNPISLSDAMPTRKGLADPKPPALAEPSQGRPAANPEAGHPSADPVGGHVTVDPVPGHPTSDPVPGKAPSGSEAMQDKAGVLPPGSVARERELFQDPYSVLATLAAETEPDKPQSATIGELGEPGRRGGDAPRDPFDPLYWQVTTLSPAKADRPASAGITPPPEQTTPDARSAGVTEAKETAGKAALGKATEGKAGATTNAEIKASAEKAGEVKTGDVKATEASANRIGQGPDTAAGQAALKAEIAKIFPPTAPGPHVEVQGTPEGLLINVTDDLNFSMFAVGSAEPRPEMVRAMERLAKVLAARPGRIVVRGHTDSRPFRSEVYDNWRLSTARAHMASYMLTRAGIAESRIWRIEGAADRTPRNTADSKAPENRRIEILLQGAPG</sequence>
<feature type="domain" description="OmpA-like" evidence="9">
    <location>
        <begin position="325"/>
        <end position="445"/>
    </location>
</feature>
<keyword evidence="5" id="KW-1133">Transmembrane helix</keyword>
<name>A0A1H0B7N6_9HYPH</name>
<evidence type="ECO:0000256" key="6">
    <source>
        <dbReference type="ARBA" id="ARBA00023136"/>
    </source>
</evidence>
<dbReference type="OrthoDB" id="7170686at2"/>
<dbReference type="RefSeq" id="WP_091716610.1">
    <property type="nucleotide sequence ID" value="NZ_FNHS01000008.1"/>
</dbReference>
<dbReference type="AlphaFoldDB" id="A0A1H0B7N6"/>
<evidence type="ECO:0000313" key="11">
    <source>
        <dbReference type="Proteomes" id="UP000198704"/>
    </source>
</evidence>
<comment type="similarity">
    <text evidence="2">Belongs to the MotB family.</text>
</comment>
<keyword evidence="4" id="KW-0812">Transmembrane</keyword>
<dbReference type="GO" id="GO:0005886">
    <property type="term" value="C:plasma membrane"/>
    <property type="evidence" value="ECO:0007669"/>
    <property type="project" value="UniProtKB-SubCell"/>
</dbReference>
<dbReference type="InterPro" id="IPR025713">
    <property type="entry name" value="MotB-like_N_dom"/>
</dbReference>